<feature type="non-terminal residue" evidence="2">
    <location>
        <position position="1"/>
    </location>
</feature>
<reference evidence="2 3" key="1">
    <citation type="submission" date="2020-02" db="EMBL/GenBank/DDBJ databases">
        <authorList>
            <person name="Ferguson B K."/>
        </authorList>
    </citation>
    <scope>NUCLEOTIDE SEQUENCE [LARGE SCALE GENOMIC DNA]</scope>
</reference>
<accession>A0A6H5IDK0</accession>
<dbReference type="Proteomes" id="UP000479190">
    <property type="component" value="Unassembled WGS sequence"/>
</dbReference>
<protein>
    <submittedName>
        <fullName evidence="2">Uncharacterized protein</fullName>
    </submittedName>
</protein>
<organism evidence="2 3">
    <name type="scientific">Trichogramma brassicae</name>
    <dbReference type="NCBI Taxonomy" id="86971"/>
    <lineage>
        <taxon>Eukaryota</taxon>
        <taxon>Metazoa</taxon>
        <taxon>Ecdysozoa</taxon>
        <taxon>Arthropoda</taxon>
        <taxon>Hexapoda</taxon>
        <taxon>Insecta</taxon>
        <taxon>Pterygota</taxon>
        <taxon>Neoptera</taxon>
        <taxon>Endopterygota</taxon>
        <taxon>Hymenoptera</taxon>
        <taxon>Apocrita</taxon>
        <taxon>Proctotrupomorpha</taxon>
        <taxon>Chalcidoidea</taxon>
        <taxon>Trichogrammatidae</taxon>
        <taxon>Trichogramma</taxon>
    </lineage>
</organism>
<evidence type="ECO:0000313" key="2">
    <source>
        <dbReference type="EMBL" id="CAB0033492.1"/>
    </source>
</evidence>
<feature type="compositionally biased region" description="Polar residues" evidence="1">
    <location>
        <begin position="52"/>
        <end position="73"/>
    </location>
</feature>
<feature type="compositionally biased region" description="Low complexity" evidence="1">
    <location>
        <begin position="30"/>
        <end position="49"/>
    </location>
</feature>
<feature type="compositionally biased region" description="Low complexity" evidence="1">
    <location>
        <begin position="478"/>
        <end position="493"/>
    </location>
</feature>
<gene>
    <name evidence="2" type="ORF">TBRA_LOCUS5398</name>
</gene>
<feature type="region of interest" description="Disordered" evidence="1">
    <location>
        <begin position="213"/>
        <end position="232"/>
    </location>
</feature>
<feature type="region of interest" description="Disordered" evidence="1">
    <location>
        <begin position="1"/>
        <end position="155"/>
    </location>
</feature>
<evidence type="ECO:0000256" key="1">
    <source>
        <dbReference type="SAM" id="MobiDB-lite"/>
    </source>
</evidence>
<feature type="region of interest" description="Disordered" evidence="1">
    <location>
        <begin position="356"/>
        <end position="390"/>
    </location>
</feature>
<dbReference type="OrthoDB" id="7676799at2759"/>
<evidence type="ECO:0000313" key="3">
    <source>
        <dbReference type="Proteomes" id="UP000479190"/>
    </source>
</evidence>
<feature type="compositionally biased region" description="Low complexity" evidence="1">
    <location>
        <begin position="447"/>
        <end position="464"/>
    </location>
</feature>
<feature type="compositionally biased region" description="Basic and acidic residues" evidence="1">
    <location>
        <begin position="119"/>
        <end position="140"/>
    </location>
</feature>
<sequence>RCTCAKRLGPVSLSPSPSDETPEDSRRPSLRASRSLSPEDLPQQQQLLQKRPSATDSRSLTPVPQSEQQARTPSPQPQPEAQKANSKASKKDKARMVEERKAMRSKWAVKPHFSLPSEPKGHKLWSDKDPKSKSLKERPKYSVRRSLSPDPDPRQVYRLDNRLVRKLISPEVSLVDAKWAPYEGHSPLPNVGMRRRDTKKVVHEIQWQPYESPIHIGKSANAAAPATESSEGPLAYSTLEKQVSIYGAEDPPKPGDEFSSVTPTHLPPPIATPQHGVSSGTDDDDEAFRMRMLNQVSAFPMYQGAWRGDAAAESTRPGSVDARLGSQSADSTAGAQAAVRAGGDALAAAREAIDLQASLDQQQRRRRPCEPSRRRARDKTSDAPPSNTRLVAVILDSTTRTSISSSNSNSSSRINVADHNFCARKLCCSRHRPWRRASDRSARRSGPRGAPSPASSGASTSGPRARTRRATILGSAATRTTTNTTRESTSRPSYANITSELLQISLNRTRMHQSEKSNDH</sequence>
<feature type="region of interest" description="Disordered" evidence="1">
    <location>
        <begin position="433"/>
        <end position="498"/>
    </location>
</feature>
<name>A0A6H5IDK0_9HYME</name>
<dbReference type="EMBL" id="CADCXV010000711">
    <property type="protein sequence ID" value="CAB0033492.1"/>
    <property type="molecule type" value="Genomic_DNA"/>
</dbReference>
<feature type="region of interest" description="Disordered" evidence="1">
    <location>
        <begin position="246"/>
        <end position="284"/>
    </location>
</feature>
<proteinExistence type="predicted"/>
<keyword evidence="3" id="KW-1185">Reference proteome</keyword>
<feature type="compositionally biased region" description="Basic and acidic residues" evidence="1">
    <location>
        <begin position="368"/>
        <end position="381"/>
    </location>
</feature>
<feature type="compositionally biased region" description="Basic and acidic residues" evidence="1">
    <location>
        <begin position="89"/>
        <end position="102"/>
    </location>
</feature>
<dbReference type="AlphaFoldDB" id="A0A6H5IDK0"/>